<gene>
    <name evidence="2" type="ORF">J2S36_000787</name>
</gene>
<feature type="region of interest" description="Disordered" evidence="1">
    <location>
        <begin position="294"/>
        <end position="356"/>
    </location>
</feature>
<dbReference type="RefSeq" id="WP_309955781.1">
    <property type="nucleotide sequence ID" value="NZ_JAVDUJ010000001.1"/>
</dbReference>
<dbReference type="Proteomes" id="UP001266099">
    <property type="component" value="Unassembled WGS sequence"/>
</dbReference>
<sequence length="356" mass="39345">MQDFGDETGDMVLRALRRGAKYCSESLFDHYKNHSKTNYENHSKTTKTKTVPTGGAGFKADERLSGYMCVPFGTVADTRQFLQICEKQGVAVIGLQDKKQHGFLLIDSIGYGKVEKLIPDFFYANKIDLNDFFDRTATIAHMSEQDLMKNLNVIDCGLQLSSYKERESAKNVVNDLTVNKTDTIAKIVAGALSQADSMDEFRDLLAEDGVRMDTSKAGEALFTKDFPNDQGEMLAWNVRGDTLKGKYGTDVTFDGLEMRFSDGSLDARGETADINQGIESHDGMDTNTSTLRIEREQSGSDVAPSVVRKSADRASSSPYSLSSEAKAARVAAKQLSKERGIEDRVTDISDKMNPQR</sequence>
<accession>A0ABU1T1R1</accession>
<evidence type="ECO:0000313" key="3">
    <source>
        <dbReference type="Proteomes" id="UP001266099"/>
    </source>
</evidence>
<organism evidence="2 3">
    <name type="scientific">Arcanobacterium hippocoleae</name>
    <dbReference type="NCBI Taxonomy" id="149017"/>
    <lineage>
        <taxon>Bacteria</taxon>
        <taxon>Bacillati</taxon>
        <taxon>Actinomycetota</taxon>
        <taxon>Actinomycetes</taxon>
        <taxon>Actinomycetales</taxon>
        <taxon>Actinomycetaceae</taxon>
        <taxon>Arcanobacterium</taxon>
    </lineage>
</organism>
<feature type="compositionally biased region" description="Basic and acidic residues" evidence="1">
    <location>
        <begin position="335"/>
        <end position="350"/>
    </location>
</feature>
<comment type="caution">
    <text evidence="2">The sequence shown here is derived from an EMBL/GenBank/DDBJ whole genome shotgun (WGS) entry which is preliminary data.</text>
</comment>
<reference evidence="2 3" key="1">
    <citation type="submission" date="2023-07" db="EMBL/GenBank/DDBJ databases">
        <title>Sequencing the genomes of 1000 actinobacteria strains.</title>
        <authorList>
            <person name="Klenk H.-P."/>
        </authorList>
    </citation>
    <scope>NUCLEOTIDE SEQUENCE [LARGE SCALE GENOMIC DNA]</scope>
    <source>
        <strain evidence="2 3">DSM 15539</strain>
    </source>
</reference>
<proteinExistence type="predicted"/>
<evidence type="ECO:0000313" key="2">
    <source>
        <dbReference type="EMBL" id="MDR6939244.1"/>
    </source>
</evidence>
<feature type="compositionally biased region" description="Low complexity" evidence="1">
    <location>
        <begin position="313"/>
        <end position="325"/>
    </location>
</feature>
<protein>
    <submittedName>
        <fullName evidence="2">Uncharacterized protein</fullName>
    </submittedName>
</protein>
<name>A0ABU1T1R1_9ACTO</name>
<dbReference type="EMBL" id="JAVDUJ010000001">
    <property type="protein sequence ID" value="MDR6939244.1"/>
    <property type="molecule type" value="Genomic_DNA"/>
</dbReference>
<evidence type="ECO:0000256" key="1">
    <source>
        <dbReference type="SAM" id="MobiDB-lite"/>
    </source>
</evidence>
<keyword evidence="3" id="KW-1185">Reference proteome</keyword>